<keyword evidence="10" id="KW-0175">Coiled coil</keyword>
<feature type="coiled-coil region" evidence="10">
    <location>
        <begin position="1127"/>
        <end position="1203"/>
    </location>
</feature>
<evidence type="ECO:0000259" key="12">
    <source>
        <dbReference type="PROSITE" id="PS50086"/>
    </source>
</evidence>
<dbReference type="CTD" id="9882"/>
<organism evidence="13 14">
    <name type="scientific">Oryzias latipes</name>
    <name type="common">Japanese rice fish</name>
    <name type="synonym">Japanese killifish</name>
    <dbReference type="NCBI Taxonomy" id="8090"/>
    <lineage>
        <taxon>Eukaryota</taxon>
        <taxon>Metazoa</taxon>
        <taxon>Chordata</taxon>
        <taxon>Craniata</taxon>
        <taxon>Vertebrata</taxon>
        <taxon>Euteleostomi</taxon>
        <taxon>Actinopterygii</taxon>
        <taxon>Neopterygii</taxon>
        <taxon>Teleostei</taxon>
        <taxon>Neoteleostei</taxon>
        <taxon>Acanthomorphata</taxon>
        <taxon>Ovalentaria</taxon>
        <taxon>Atherinomorphae</taxon>
        <taxon>Beloniformes</taxon>
        <taxon>Adrianichthyidae</taxon>
        <taxon>Oryziinae</taxon>
        <taxon>Oryzias</taxon>
    </lineage>
</organism>
<dbReference type="KEGG" id="ola:101168582"/>
<evidence type="ECO:0000256" key="7">
    <source>
        <dbReference type="ARBA" id="ARBA00022990"/>
    </source>
</evidence>
<dbReference type="InterPro" id="IPR021785">
    <property type="entry name" value="DUF3350"/>
</dbReference>
<keyword evidence="14" id="KW-1185">Reference proteome</keyword>
<dbReference type="CDD" id="cd01269">
    <property type="entry name" value="PTB_TBC1D1_like"/>
    <property type="match status" value="1"/>
</dbReference>
<feature type="compositionally biased region" description="Polar residues" evidence="11">
    <location>
        <begin position="648"/>
        <end position="658"/>
    </location>
</feature>
<evidence type="ECO:0000313" key="13">
    <source>
        <dbReference type="Ensembl" id="ENSORLP00000035352.1"/>
    </source>
</evidence>
<keyword evidence="7" id="KW-0007">Acetylation</keyword>
<proteinExistence type="predicted"/>
<dbReference type="GO" id="GO:0032869">
    <property type="term" value="P:cellular response to insulin stimulus"/>
    <property type="evidence" value="ECO:0007669"/>
    <property type="project" value="UniProtKB-ARBA"/>
</dbReference>
<dbReference type="Ensembl" id="ENSORLT00000035165.1">
    <property type="protein sequence ID" value="ENSORLP00000035352.1"/>
    <property type="gene ID" value="ENSORLG00000011311.2"/>
</dbReference>
<dbReference type="PANTHER" id="PTHR47219">
    <property type="entry name" value="RAB GTPASE-ACTIVATING PROTEIN 1-LIKE"/>
    <property type="match status" value="1"/>
</dbReference>
<feature type="compositionally biased region" description="Polar residues" evidence="11">
    <location>
        <begin position="665"/>
        <end position="677"/>
    </location>
</feature>
<evidence type="ECO:0000256" key="5">
    <source>
        <dbReference type="ARBA" id="ARBA00022553"/>
    </source>
</evidence>
<dbReference type="Gene3D" id="1.10.10.2750">
    <property type="match status" value="1"/>
</dbReference>
<reference evidence="13" key="2">
    <citation type="submission" date="2025-08" db="UniProtKB">
        <authorList>
            <consortium name="Ensembl"/>
        </authorList>
    </citation>
    <scope>IDENTIFICATION</scope>
    <source>
        <strain evidence="13">Hd-rR</strain>
    </source>
</reference>
<keyword evidence="4" id="KW-0963">Cytoplasm</keyword>
<dbReference type="InterPro" id="IPR006020">
    <property type="entry name" value="PTB/PI_dom"/>
</dbReference>
<dbReference type="FunFam" id="1.10.472.80:FF:000003">
    <property type="entry name" value="Putative TBC1 domain family member 1"/>
    <property type="match status" value="1"/>
</dbReference>
<dbReference type="InterPro" id="IPR011993">
    <property type="entry name" value="PH-like_dom_sf"/>
</dbReference>
<evidence type="ECO:0000256" key="2">
    <source>
        <dbReference type="ARBA" id="ARBA00022468"/>
    </source>
</evidence>
<dbReference type="Gene3D" id="2.30.29.30">
    <property type="entry name" value="Pleckstrin-homology domain (PH domain)/Phosphotyrosine-binding domain (PTB)"/>
    <property type="match status" value="2"/>
</dbReference>
<dbReference type="GO" id="GO:0005096">
    <property type="term" value="F:GTPase activator activity"/>
    <property type="evidence" value="ECO:0007669"/>
    <property type="project" value="UniProtKB-KW"/>
</dbReference>
<dbReference type="InterPro" id="IPR000195">
    <property type="entry name" value="Rab-GAP-TBC_dom"/>
</dbReference>
<keyword evidence="5" id="KW-0597">Phosphoprotein</keyword>
<reference evidence="13" key="3">
    <citation type="submission" date="2025-09" db="UniProtKB">
        <authorList>
            <consortium name="Ensembl"/>
        </authorList>
    </citation>
    <scope>IDENTIFICATION</scope>
    <source>
        <strain evidence="13">Hd-rR</strain>
    </source>
</reference>
<dbReference type="SMART" id="SM00164">
    <property type="entry name" value="TBC"/>
    <property type="match status" value="1"/>
</dbReference>
<dbReference type="Pfam" id="PF00640">
    <property type="entry name" value="PID"/>
    <property type="match status" value="1"/>
</dbReference>
<gene>
    <name evidence="13" type="primary">TBC1D4</name>
    <name evidence="13" type="synonym">tbc1d4</name>
</gene>
<dbReference type="SUPFAM" id="SSF50729">
    <property type="entry name" value="PH domain-like"/>
    <property type="match status" value="2"/>
</dbReference>
<dbReference type="OrthoDB" id="295078at2759"/>
<feature type="compositionally biased region" description="Pro residues" evidence="11">
    <location>
        <begin position="610"/>
        <end position="619"/>
    </location>
</feature>
<dbReference type="Proteomes" id="UP000001038">
    <property type="component" value="Chromosome 21"/>
</dbReference>
<dbReference type="PANTHER" id="PTHR47219:SF14">
    <property type="entry name" value="TBC1 DOMAIN FAMILY MEMBER 4"/>
    <property type="match status" value="1"/>
</dbReference>
<dbReference type="Gene3D" id="1.10.472.80">
    <property type="entry name" value="Ypt/Rab-GAP domain of gyp1p, domain 3"/>
    <property type="match status" value="1"/>
</dbReference>
<keyword evidence="2" id="KW-0343">GTPase activation</keyword>
<dbReference type="FunFam" id="1.10.8.270:FF:000001">
    <property type="entry name" value="TBC1 domain family member 1"/>
    <property type="match status" value="1"/>
</dbReference>
<evidence type="ECO:0000256" key="8">
    <source>
        <dbReference type="ARBA" id="ARBA00072013"/>
    </source>
</evidence>
<dbReference type="GeneTree" id="ENSGT00940000158486"/>
<evidence type="ECO:0000256" key="11">
    <source>
        <dbReference type="SAM" id="MobiDB-lite"/>
    </source>
</evidence>
<dbReference type="SMART" id="SM00462">
    <property type="entry name" value="PTB"/>
    <property type="match status" value="2"/>
</dbReference>
<dbReference type="Pfam" id="PF00566">
    <property type="entry name" value="RabGAP-TBC"/>
    <property type="match status" value="1"/>
</dbReference>
<sequence>MSTWKVNNKRATESFVKESPYCCPTRFRIEVCLTDMETRDETAGKSFALTYVGWCTLDRRTTLPMLPWLVAEIRRRSEKGGFGPVMQPREVQLLLHSPFIRCVPSSSNCSSVFIFEHKAQLIARFIHNSNDLSYFAYLLRGQPDNPESEMSCHVFKAFDPNQVPEVISSIRQVSKSALKEDTKPKQETEEAFYNSQKFEVLYCGKVTVGHKKAPSSLIDDCIDKFRQLETERKRLRLLNGQRGSTESAPVDFLMGEEGDPLSSVLNKNMEECDGLGMEDISVGKSLSISSSQSSLRGAFPECILEDSGFEEPQEFRTRCSSLAGSLQRKPGEAGIMGPTRRRHSSAPNNVQPSDSDKNRTMLFQVGRFEVNLISPDSKTVVLEKNFKDISSCCQGIKQTDHFGFICRDTIDSGPSQYACYVFQCASESLVDEVMLTLKQAFSTAAALQSNKTQIQLCEACPMHGLHKLCERIEGLYPPRAKLAIQQYLSELTDNEQAEVFEKVLKHKPGSDQEENELVILYLRQICETKQKSHLHIGESPQNAGNSSAAGDSTTHSSRFKLDIFKNKARTSLTSSLENIFARGASRMRDRLGSMGSISSFERQDEESPGQSPPGSPPAFPDDDPESGMQFRRRAHTFSHPPLRKRISFESQLSNQSKQAPLRRQLSVNSELLQSSNGEGRKRSLSGCSSDLVSAGPPQTPRRVSWRQKIFLRVASPMNKPSASMQHTDDCPASELLPLSPCALDASLDHLRGLLPMAHNQSPAGKPKKTGADYRALWKTAIHQQILLLRMEKENQRLEASRDELHIRKMKLDYQEVSQCSKETQAMWEKKLTAPGRTTNPQNKEDLYRAVCQGLPKSRRGDVWLLVSHQHRLRHRLPQRQLAPDTPYHDLLKQLTAQQHAILVDLGRTFPTHQYFSAQLGAGQLSLYNLLKAYSLLDTEVGYCQGISFVAGVLLLHMSEDQAFDMLKFLMYDLGIRRQYRPDMVSLQIQMYQLSRLLHDYHRDLYSHFEEHDICPSLYAAPWFLTLFASQFPLGFVSRIFDFVFVQGTEVIFKVALCLLGSHEKEIIECDSFESIVDFLKTALPTLTQAQMEQTIAKVIEMDISKQLHAYEVEYHVLQDEMLDAGPLPDDSERLDKLEKTNTQLKKQNMDLLEKLQAARQKIQTLETSVESFLSRESKMKHMIRSLEQERAAYQRTIERMRSCLPPDALTDVEMTQIKTGPNGKAKTAAKKP</sequence>
<feature type="region of interest" description="Disordered" evidence="11">
    <location>
        <begin position="599"/>
        <end position="700"/>
    </location>
</feature>
<evidence type="ECO:0000256" key="4">
    <source>
        <dbReference type="ARBA" id="ARBA00022490"/>
    </source>
</evidence>
<dbReference type="Gene3D" id="1.10.8.270">
    <property type="entry name" value="putative rabgap domain of human tbc1 domain family member 14 like domains"/>
    <property type="match status" value="1"/>
</dbReference>
<protein>
    <recommendedName>
        <fullName evidence="8">TBC1 domain family member 4</fullName>
    </recommendedName>
    <alternativeName>
        <fullName evidence="9">Akt substrate of 160 kDa</fullName>
    </alternativeName>
</protein>
<evidence type="ECO:0000256" key="6">
    <source>
        <dbReference type="ARBA" id="ARBA00022737"/>
    </source>
</evidence>
<name>A0A3B3HU60_ORYLA</name>
<dbReference type="FunFam" id="1.10.10.2750:FF:000002">
    <property type="entry name" value="TBC1 domain family member 4"/>
    <property type="match status" value="1"/>
</dbReference>
<dbReference type="CDD" id="cd00934">
    <property type="entry name" value="PTB"/>
    <property type="match status" value="1"/>
</dbReference>
<reference evidence="13 14" key="1">
    <citation type="journal article" date="2007" name="Nature">
        <title>The medaka draft genome and insights into vertebrate genome evolution.</title>
        <authorList>
            <person name="Kasahara M."/>
            <person name="Naruse K."/>
            <person name="Sasaki S."/>
            <person name="Nakatani Y."/>
            <person name="Qu W."/>
            <person name="Ahsan B."/>
            <person name="Yamada T."/>
            <person name="Nagayasu Y."/>
            <person name="Doi K."/>
            <person name="Kasai Y."/>
            <person name="Jindo T."/>
            <person name="Kobayashi D."/>
            <person name="Shimada A."/>
            <person name="Toyoda A."/>
            <person name="Kuroki Y."/>
            <person name="Fujiyama A."/>
            <person name="Sasaki T."/>
            <person name="Shimizu A."/>
            <person name="Asakawa S."/>
            <person name="Shimizu N."/>
            <person name="Hashimoto S."/>
            <person name="Yang J."/>
            <person name="Lee Y."/>
            <person name="Matsushima K."/>
            <person name="Sugano S."/>
            <person name="Sakaizumi M."/>
            <person name="Narita T."/>
            <person name="Ohishi K."/>
            <person name="Haga S."/>
            <person name="Ohta F."/>
            <person name="Nomoto H."/>
            <person name="Nogata K."/>
            <person name="Morishita T."/>
            <person name="Endo T."/>
            <person name="Shin-I T."/>
            <person name="Takeda H."/>
            <person name="Morishita S."/>
            <person name="Kohara Y."/>
        </authorList>
    </citation>
    <scope>NUCLEOTIDE SEQUENCE [LARGE SCALE GENOMIC DNA]</scope>
    <source>
        <strain evidence="13 14">Hd-rR</strain>
    </source>
</reference>
<evidence type="ECO:0000256" key="3">
    <source>
        <dbReference type="ARBA" id="ARBA00022481"/>
    </source>
</evidence>
<evidence type="ECO:0000313" key="14">
    <source>
        <dbReference type="Proteomes" id="UP000001038"/>
    </source>
</evidence>
<keyword evidence="6" id="KW-0677">Repeat</keyword>
<dbReference type="GeneID" id="101168582"/>
<dbReference type="RefSeq" id="XP_004081612.2">
    <property type="nucleotide sequence ID" value="XM_004081564.4"/>
</dbReference>
<dbReference type="GO" id="GO:0005737">
    <property type="term" value="C:cytoplasm"/>
    <property type="evidence" value="ECO:0007669"/>
    <property type="project" value="UniProtKB-SubCell"/>
</dbReference>
<feature type="domain" description="Rab-GAP TBC" evidence="12">
    <location>
        <begin position="853"/>
        <end position="1047"/>
    </location>
</feature>
<dbReference type="SUPFAM" id="SSF47923">
    <property type="entry name" value="Ypt/Rab-GAP domain of gyp1p"/>
    <property type="match status" value="2"/>
</dbReference>
<accession>A0A3B3HU60</accession>
<dbReference type="Bgee" id="ENSORLG00000011311">
    <property type="expression patterns" value="Expressed in mesonephros and 15 other cell types or tissues"/>
</dbReference>
<comment type="subcellular location">
    <subcellularLocation>
        <location evidence="1">Cytoplasm</location>
    </subcellularLocation>
</comment>
<feature type="compositionally biased region" description="Basic residues" evidence="11">
    <location>
        <begin position="630"/>
        <end position="645"/>
    </location>
</feature>
<evidence type="ECO:0000256" key="9">
    <source>
        <dbReference type="ARBA" id="ARBA00081861"/>
    </source>
</evidence>
<dbReference type="InterPro" id="IPR050302">
    <property type="entry name" value="Rab_GAP_TBC_domain"/>
</dbReference>
<dbReference type="PROSITE" id="PS50086">
    <property type="entry name" value="TBC_RABGAP"/>
    <property type="match status" value="1"/>
</dbReference>
<evidence type="ECO:0000256" key="10">
    <source>
        <dbReference type="SAM" id="Coils"/>
    </source>
</evidence>
<dbReference type="InterPro" id="IPR035969">
    <property type="entry name" value="Rab-GAP_TBC_sf"/>
</dbReference>
<feature type="region of interest" description="Disordered" evidence="11">
    <location>
        <begin position="327"/>
        <end position="357"/>
    </location>
</feature>
<keyword evidence="3" id="KW-0488">Methylation</keyword>
<dbReference type="Pfam" id="PF11830">
    <property type="entry name" value="DUF3350"/>
    <property type="match status" value="1"/>
</dbReference>
<dbReference type="AlphaFoldDB" id="A0A3B3HU60"/>
<evidence type="ECO:0000256" key="1">
    <source>
        <dbReference type="ARBA" id="ARBA00004496"/>
    </source>
</evidence>
<dbReference type="FunFam" id="2.30.29.30:FF:000076">
    <property type="entry name" value="TBC1 domain family member 4 isoform X1"/>
    <property type="match status" value="1"/>
</dbReference>